<feature type="region of interest" description="Disordered" evidence="1">
    <location>
        <begin position="459"/>
        <end position="568"/>
    </location>
</feature>
<gene>
    <name evidence="5" type="ORF">INF35_10635</name>
</gene>
<dbReference type="PANTHER" id="PTHR48148">
    <property type="entry name" value="KERATINOCYTE PROLINE-RICH PROTEIN"/>
    <property type="match status" value="1"/>
</dbReference>
<evidence type="ECO:0000256" key="3">
    <source>
        <dbReference type="SAM" id="SignalP"/>
    </source>
</evidence>
<evidence type="ECO:0000259" key="4">
    <source>
        <dbReference type="Pfam" id="PF02872"/>
    </source>
</evidence>
<sequence>MKGIPTRLLSLGLAVCFAAAVTAPVSAEAFSTAAVQPAGSVMDTLMEVPILGDLLRFFTGEEEEEDTAETAAAEEAATKEQATAEQATAEQATPEDADRTVTLGADSWPADWMIGAVSPKGRYPAGNPDAARSLTLNSPLWATVDADGATVQVSSREETNFGSLLADAMSYAAASSLVWQENTDLYSLPLISMVNGGRLLKTAPAGTTLDENNIAEYVEDSPLSLVVITGDKLNDVLNAALRGMFSAQDENYGAFFQVSGLRFTYQKTDGDFQVKQAWLAGLSGETEIDLHGTSTRLALVLPSDLLTAYGLDSAAGYTDYFAQPEGGVAPLNGAGEDTVQTVEAPALHTALLDLPKNCDADTLTLLLARQGTTGRILPVTADTYTVTLKTDGAVTNCTVIVYVDGVEMQGRIDDKGVLTVEGLTPGSHTIQLVQGGTAWFVSSITGFAAQGGMEVSIGALPEGTVTGPLPTATPTPTPTPTPQMQSTTAVGTPEPEAEATPTPTPTPAASSATPTPAPARTPAPVDDPTAGTIIGVTPAPTMTPTPTPSPTPEPTLSPEEQQQAEEVQELSSSLPLYVGIGVLVAGAAVVAVVMIRRRMEEKPARRRTYHHNKKK</sequence>
<dbReference type="Gene3D" id="3.90.780.10">
    <property type="entry name" value="5'-Nucleotidase, C-terminal domain"/>
    <property type="match status" value="1"/>
</dbReference>
<keyword evidence="6" id="KW-1185">Reference proteome</keyword>
<feature type="domain" description="5'-Nucleotidase C-terminal" evidence="4">
    <location>
        <begin position="146"/>
        <end position="266"/>
    </location>
</feature>
<feature type="signal peptide" evidence="3">
    <location>
        <begin position="1"/>
        <end position="27"/>
    </location>
</feature>
<keyword evidence="2" id="KW-0812">Transmembrane</keyword>
<feature type="compositionally biased region" description="Low complexity" evidence="1">
    <location>
        <begin position="482"/>
        <end position="514"/>
    </location>
</feature>
<dbReference type="PANTHER" id="PTHR48148:SF3">
    <property type="entry name" value="KERATINOCYTE PROLINE-RICH PROTEIN"/>
    <property type="match status" value="1"/>
</dbReference>
<feature type="transmembrane region" description="Helical" evidence="2">
    <location>
        <begin position="574"/>
        <end position="595"/>
    </location>
</feature>
<accession>A0ABR9R537</accession>
<dbReference type="SUPFAM" id="SSF55816">
    <property type="entry name" value="5'-nucleotidase (syn. UDP-sugar hydrolase), C-terminal domain"/>
    <property type="match status" value="1"/>
</dbReference>
<dbReference type="InterPro" id="IPR008334">
    <property type="entry name" value="5'-Nucleotdase_C"/>
</dbReference>
<dbReference type="Proteomes" id="UP000768567">
    <property type="component" value="Unassembled WGS sequence"/>
</dbReference>
<feature type="compositionally biased region" description="Pro residues" evidence="1">
    <location>
        <begin position="471"/>
        <end position="481"/>
    </location>
</feature>
<keyword evidence="3" id="KW-0732">Signal</keyword>
<proteinExistence type="predicted"/>
<dbReference type="RefSeq" id="WP_193502269.1">
    <property type="nucleotide sequence ID" value="NZ_JADCKC010000003.1"/>
</dbReference>
<dbReference type="Pfam" id="PF02872">
    <property type="entry name" value="5_nucleotid_C"/>
    <property type="match status" value="1"/>
</dbReference>
<organism evidence="5 6">
    <name type="scientific">Gemmiger gallinarum</name>
    <dbReference type="NCBI Taxonomy" id="2779354"/>
    <lineage>
        <taxon>Bacteria</taxon>
        <taxon>Bacillati</taxon>
        <taxon>Bacillota</taxon>
        <taxon>Clostridia</taxon>
        <taxon>Eubacteriales</taxon>
        <taxon>Gemmiger</taxon>
    </lineage>
</organism>
<dbReference type="EMBL" id="JADCKC010000003">
    <property type="protein sequence ID" value="MBE5038242.1"/>
    <property type="molecule type" value="Genomic_DNA"/>
</dbReference>
<keyword evidence="2" id="KW-1133">Transmembrane helix</keyword>
<reference evidence="5 6" key="1">
    <citation type="submission" date="2020-10" db="EMBL/GenBank/DDBJ databases">
        <title>ChiBAC.</title>
        <authorList>
            <person name="Zenner C."/>
            <person name="Hitch T.C.A."/>
            <person name="Clavel T."/>
        </authorList>
    </citation>
    <scope>NUCLEOTIDE SEQUENCE [LARGE SCALE GENOMIC DNA]</scope>
    <source>
        <strain evidence="5 6">DSM 109015</strain>
    </source>
</reference>
<comment type="caution">
    <text evidence="5">The sequence shown here is derived from an EMBL/GenBank/DDBJ whole genome shotgun (WGS) entry which is preliminary data.</text>
</comment>
<feature type="compositionally biased region" description="Pro residues" evidence="1">
    <location>
        <begin position="541"/>
        <end position="555"/>
    </location>
</feature>
<feature type="chain" id="PRO_5045833627" evidence="3">
    <location>
        <begin position="28"/>
        <end position="615"/>
    </location>
</feature>
<evidence type="ECO:0000313" key="6">
    <source>
        <dbReference type="Proteomes" id="UP000768567"/>
    </source>
</evidence>
<protein>
    <submittedName>
        <fullName evidence="5">5'-nucleotidase C-terminal domain-containing protein</fullName>
    </submittedName>
</protein>
<evidence type="ECO:0000313" key="5">
    <source>
        <dbReference type="EMBL" id="MBE5038242.1"/>
    </source>
</evidence>
<keyword evidence="2" id="KW-0472">Membrane</keyword>
<dbReference type="InterPro" id="IPR036907">
    <property type="entry name" value="5'-Nucleotdase_C_sf"/>
</dbReference>
<evidence type="ECO:0000256" key="1">
    <source>
        <dbReference type="SAM" id="MobiDB-lite"/>
    </source>
</evidence>
<evidence type="ECO:0000256" key="2">
    <source>
        <dbReference type="SAM" id="Phobius"/>
    </source>
</evidence>
<name>A0ABR9R537_9FIRM</name>